<protein>
    <recommendedName>
        <fullName evidence="2">F-box domain-containing protein</fullName>
    </recommendedName>
</protein>
<dbReference type="SMART" id="SM00256">
    <property type="entry name" value="FBOX"/>
    <property type="match status" value="1"/>
</dbReference>
<evidence type="ECO:0000256" key="1">
    <source>
        <dbReference type="SAM" id="MobiDB-lite"/>
    </source>
</evidence>
<dbReference type="InterPro" id="IPR050796">
    <property type="entry name" value="SCF_F-box_component"/>
</dbReference>
<accession>A0ABD3KGM9</accession>
<dbReference type="PANTHER" id="PTHR31672">
    <property type="entry name" value="BNACNNG10540D PROTEIN"/>
    <property type="match status" value="1"/>
</dbReference>
<feature type="region of interest" description="Disordered" evidence="1">
    <location>
        <begin position="48"/>
        <end position="69"/>
    </location>
</feature>
<dbReference type="InterPro" id="IPR036047">
    <property type="entry name" value="F-box-like_dom_sf"/>
</dbReference>
<gene>
    <name evidence="3" type="ORF">ACJRO7_020192</name>
</gene>
<dbReference type="InterPro" id="IPR017451">
    <property type="entry name" value="F-box-assoc_interact_dom"/>
</dbReference>
<dbReference type="SUPFAM" id="SSF81383">
    <property type="entry name" value="F-box domain"/>
    <property type="match status" value="1"/>
</dbReference>
<reference evidence="3 4" key="1">
    <citation type="submission" date="2024-11" db="EMBL/GenBank/DDBJ databases">
        <title>Chromosome-level genome assembly of Eucalyptus globulus Labill. provides insights into its genome evolution.</title>
        <authorList>
            <person name="Li X."/>
        </authorList>
    </citation>
    <scope>NUCLEOTIDE SEQUENCE [LARGE SCALE GENOMIC DNA]</scope>
    <source>
        <strain evidence="3">CL2024</strain>
        <tissue evidence="3">Fresh tender leaves</tissue>
    </source>
</reference>
<dbReference type="PROSITE" id="PS50181">
    <property type="entry name" value="FBOX"/>
    <property type="match status" value="1"/>
</dbReference>
<feature type="compositionally biased region" description="Pro residues" evidence="1">
    <location>
        <begin position="48"/>
        <end position="65"/>
    </location>
</feature>
<proteinExistence type="predicted"/>
<dbReference type="SUPFAM" id="SSF50965">
    <property type="entry name" value="Galactose oxidase, central domain"/>
    <property type="match status" value="1"/>
</dbReference>
<dbReference type="PANTHER" id="PTHR31672:SF2">
    <property type="entry name" value="F-BOX DOMAIN-CONTAINING PROTEIN"/>
    <property type="match status" value="1"/>
</dbReference>
<dbReference type="InterPro" id="IPR011043">
    <property type="entry name" value="Gal_Oxase/kelch_b-propeller"/>
</dbReference>
<dbReference type="Proteomes" id="UP001634007">
    <property type="component" value="Unassembled WGS sequence"/>
</dbReference>
<comment type="caution">
    <text evidence="3">The sequence shown here is derived from an EMBL/GenBank/DDBJ whole genome shotgun (WGS) entry which is preliminary data.</text>
</comment>
<dbReference type="Pfam" id="PF08268">
    <property type="entry name" value="FBA_3"/>
    <property type="match status" value="1"/>
</dbReference>
<keyword evidence="4" id="KW-1185">Reference proteome</keyword>
<dbReference type="InterPro" id="IPR001810">
    <property type="entry name" value="F-box_dom"/>
</dbReference>
<feature type="domain" description="F-box" evidence="2">
    <location>
        <begin position="64"/>
        <end position="103"/>
    </location>
</feature>
<dbReference type="InterPro" id="IPR013187">
    <property type="entry name" value="F-box-assoc_dom_typ3"/>
</dbReference>
<dbReference type="NCBIfam" id="TIGR01640">
    <property type="entry name" value="F_box_assoc_1"/>
    <property type="match status" value="1"/>
</dbReference>
<dbReference type="Pfam" id="PF00646">
    <property type="entry name" value="F-box"/>
    <property type="match status" value="1"/>
</dbReference>
<evidence type="ECO:0000313" key="4">
    <source>
        <dbReference type="Proteomes" id="UP001634007"/>
    </source>
</evidence>
<dbReference type="EMBL" id="JBJKBG010000005">
    <property type="protein sequence ID" value="KAL3738778.1"/>
    <property type="molecule type" value="Genomic_DNA"/>
</dbReference>
<organism evidence="3 4">
    <name type="scientific">Eucalyptus globulus</name>
    <name type="common">Tasmanian blue gum</name>
    <dbReference type="NCBI Taxonomy" id="34317"/>
    <lineage>
        <taxon>Eukaryota</taxon>
        <taxon>Viridiplantae</taxon>
        <taxon>Streptophyta</taxon>
        <taxon>Embryophyta</taxon>
        <taxon>Tracheophyta</taxon>
        <taxon>Spermatophyta</taxon>
        <taxon>Magnoliopsida</taxon>
        <taxon>eudicotyledons</taxon>
        <taxon>Gunneridae</taxon>
        <taxon>Pentapetalae</taxon>
        <taxon>rosids</taxon>
        <taxon>malvids</taxon>
        <taxon>Myrtales</taxon>
        <taxon>Myrtaceae</taxon>
        <taxon>Myrtoideae</taxon>
        <taxon>Eucalypteae</taxon>
        <taxon>Eucalyptus</taxon>
    </lineage>
</organism>
<evidence type="ECO:0000313" key="3">
    <source>
        <dbReference type="EMBL" id="KAL3738778.1"/>
    </source>
</evidence>
<name>A0ABD3KGM9_EUCGL</name>
<sequence length="449" mass="48807">MSSIPTPPPPTSSPSPPTTSLLLRDLLCNSERIHHYHHLLLLLPMSSIPPPPPPPPPPTSSPSPPTMSSLPRDLLCNVLSRLPGISLLRLRPVCREWRNVIDDPGFAAVHATSGIEGPRILLLLRPLPSPAGWTDAQLAAPFMMSDELLVTSLPEPVASSWLYGEGVSCHGLLCFDDPRNGGGTHLLNPLTREIALVAGSSVAPREHGYRQRIAFGLDRLTGRYKILRVSLFFGDHAIRGTRAEVLDQGSRSWRDIASVPPRLFLGVPVYAAGSFHFIFVGSGSDNRVIKILSFDLAKEEFVPTPCPEFQNAHLMVLRGALGLVDLSQNESIDVWTMEEEGGGRWTKEYSIPLRVPRVLNTSNRSVEFLGCGGQKMMLRFSGSILSYDPATGEVKYVQRGGASLARAMGSITVSLLSPAKLWNTDKVVLPLTAVMKMSKGGLSLGEKET</sequence>
<dbReference type="AlphaFoldDB" id="A0ABD3KGM9"/>
<evidence type="ECO:0000259" key="2">
    <source>
        <dbReference type="PROSITE" id="PS50181"/>
    </source>
</evidence>
<dbReference type="Gene3D" id="1.20.1280.50">
    <property type="match status" value="1"/>
</dbReference>